<reference evidence="1" key="1">
    <citation type="journal article" date="2020" name="Stud. Mycol.">
        <title>101 Dothideomycetes genomes: a test case for predicting lifestyles and emergence of pathogens.</title>
        <authorList>
            <person name="Haridas S."/>
            <person name="Albert R."/>
            <person name="Binder M."/>
            <person name="Bloem J."/>
            <person name="Labutti K."/>
            <person name="Salamov A."/>
            <person name="Andreopoulos B."/>
            <person name="Baker S."/>
            <person name="Barry K."/>
            <person name="Bills G."/>
            <person name="Bluhm B."/>
            <person name="Cannon C."/>
            <person name="Castanera R."/>
            <person name="Culley D."/>
            <person name="Daum C."/>
            <person name="Ezra D."/>
            <person name="Gonzalez J."/>
            <person name="Henrissat B."/>
            <person name="Kuo A."/>
            <person name="Liang C."/>
            <person name="Lipzen A."/>
            <person name="Lutzoni F."/>
            <person name="Magnuson J."/>
            <person name="Mondo S."/>
            <person name="Nolan M."/>
            <person name="Ohm R."/>
            <person name="Pangilinan J."/>
            <person name="Park H.-J."/>
            <person name="Ramirez L."/>
            <person name="Alfaro M."/>
            <person name="Sun H."/>
            <person name="Tritt A."/>
            <person name="Yoshinaga Y."/>
            <person name="Zwiers L.-H."/>
            <person name="Turgeon B."/>
            <person name="Goodwin S."/>
            <person name="Spatafora J."/>
            <person name="Crous P."/>
            <person name="Grigoriev I."/>
        </authorList>
    </citation>
    <scope>NUCLEOTIDE SEQUENCE</scope>
    <source>
        <strain evidence="1">ATCC 200398</strain>
    </source>
</reference>
<proteinExistence type="predicted"/>
<comment type="caution">
    <text evidence="1">The sequence shown here is derived from an EMBL/GenBank/DDBJ whole genome shotgun (WGS) entry which is preliminary data.</text>
</comment>
<protein>
    <submittedName>
        <fullName evidence="1">Uncharacterized protein</fullName>
    </submittedName>
</protein>
<sequence length="79" mass="9147">MDWVFFRVKPFLEFASSQQQTIQFFFFTIIVAIASHDKYSFFLWELGVYGSVHIPLRGGSRGSRIGILVSVHLAIHREI</sequence>
<dbReference type="Proteomes" id="UP000799755">
    <property type="component" value="Unassembled WGS sequence"/>
</dbReference>
<organism evidence="1 2">
    <name type="scientific">Lindgomyces ingoldianus</name>
    <dbReference type="NCBI Taxonomy" id="673940"/>
    <lineage>
        <taxon>Eukaryota</taxon>
        <taxon>Fungi</taxon>
        <taxon>Dikarya</taxon>
        <taxon>Ascomycota</taxon>
        <taxon>Pezizomycotina</taxon>
        <taxon>Dothideomycetes</taxon>
        <taxon>Pleosporomycetidae</taxon>
        <taxon>Pleosporales</taxon>
        <taxon>Lindgomycetaceae</taxon>
        <taxon>Lindgomyces</taxon>
    </lineage>
</organism>
<evidence type="ECO:0000313" key="2">
    <source>
        <dbReference type="Proteomes" id="UP000799755"/>
    </source>
</evidence>
<accession>A0ACB6QGW1</accession>
<keyword evidence="2" id="KW-1185">Reference proteome</keyword>
<dbReference type="EMBL" id="MU003525">
    <property type="protein sequence ID" value="KAF2466218.1"/>
    <property type="molecule type" value="Genomic_DNA"/>
</dbReference>
<name>A0ACB6QGW1_9PLEO</name>
<gene>
    <name evidence="1" type="ORF">BDR25DRAFT_306111</name>
</gene>
<evidence type="ECO:0000313" key="1">
    <source>
        <dbReference type="EMBL" id="KAF2466218.1"/>
    </source>
</evidence>